<dbReference type="Pfam" id="PF13223">
    <property type="entry name" value="DUF4031"/>
    <property type="match status" value="1"/>
</dbReference>
<name>A0A381YS79_9ZZZZ</name>
<dbReference type="EMBL" id="UINC01018918">
    <property type="protein sequence ID" value="SVA79809.1"/>
    <property type="molecule type" value="Genomic_DNA"/>
</dbReference>
<dbReference type="AlphaFoldDB" id="A0A381YS79"/>
<proteinExistence type="predicted"/>
<evidence type="ECO:0000259" key="1">
    <source>
        <dbReference type="Pfam" id="PF13223"/>
    </source>
</evidence>
<evidence type="ECO:0000313" key="2">
    <source>
        <dbReference type="EMBL" id="SVA79809.1"/>
    </source>
</evidence>
<protein>
    <recommendedName>
        <fullName evidence="1">DUF4031 domain-containing protein</fullName>
    </recommendedName>
</protein>
<reference evidence="2" key="1">
    <citation type="submission" date="2018-05" db="EMBL/GenBank/DDBJ databases">
        <authorList>
            <person name="Lanie J.A."/>
            <person name="Ng W.-L."/>
            <person name="Kazmierczak K.M."/>
            <person name="Andrzejewski T.M."/>
            <person name="Davidsen T.M."/>
            <person name="Wayne K.J."/>
            <person name="Tettelin H."/>
            <person name="Glass J.I."/>
            <person name="Rusch D."/>
            <person name="Podicherti R."/>
            <person name="Tsui H.-C.T."/>
            <person name="Winkler M.E."/>
        </authorList>
    </citation>
    <scope>NUCLEOTIDE SEQUENCE</scope>
</reference>
<organism evidence="2">
    <name type="scientific">marine metagenome</name>
    <dbReference type="NCBI Taxonomy" id="408172"/>
    <lineage>
        <taxon>unclassified sequences</taxon>
        <taxon>metagenomes</taxon>
        <taxon>ecological metagenomes</taxon>
    </lineage>
</organism>
<gene>
    <name evidence="2" type="ORF">METZ01_LOCUS132663</name>
</gene>
<sequence length="179" mass="19375">MAVLVDEAVWPWRGARWAHLVSDVSIAELHGFADRLGLRRMSFQGDHYDVPEAVRAEALAMGAEAVRGRDLVRRLRGAGLRLALADRPGRWEEVGRWEGGGSSPEVGPVVPDLLGRAFQAVVAEWTTAVTAAFRRSAESALVVEDHAGVSLVRSLPDGVESRRHGDRMVELLVVHGGGS</sequence>
<feature type="domain" description="DUF4031" evidence="1">
    <location>
        <begin position="3"/>
        <end position="76"/>
    </location>
</feature>
<dbReference type="InterPro" id="IPR025109">
    <property type="entry name" value="DUF4031"/>
</dbReference>
<accession>A0A381YS79</accession>